<keyword evidence="2 18" id="KW-0728">SH3 domain</keyword>
<dbReference type="GeneID" id="110205545"/>
<dbReference type="GO" id="GO:0006888">
    <property type="term" value="P:endoplasmic reticulum to Golgi vesicle-mediated transport"/>
    <property type="evidence" value="ECO:0007669"/>
    <property type="project" value="TreeGrafter"/>
</dbReference>
<keyword evidence="7" id="KW-0812">Transmembrane</keyword>
<keyword evidence="13 19" id="KW-0175">Coiled coil</keyword>
<keyword evidence="8 21" id="KW-0732">Signal</keyword>
<organism evidence="23 25">
    <name type="scientific">Phascolarctos cinereus</name>
    <name type="common">Koala</name>
    <dbReference type="NCBI Taxonomy" id="38626"/>
    <lineage>
        <taxon>Eukaryota</taxon>
        <taxon>Metazoa</taxon>
        <taxon>Chordata</taxon>
        <taxon>Craniata</taxon>
        <taxon>Vertebrata</taxon>
        <taxon>Euteleostomi</taxon>
        <taxon>Mammalia</taxon>
        <taxon>Metatheria</taxon>
        <taxon>Diprotodontia</taxon>
        <taxon>Phascolarctidae</taxon>
        <taxon>Phascolarctos</taxon>
    </lineage>
</organism>
<evidence type="ECO:0000256" key="12">
    <source>
        <dbReference type="ARBA" id="ARBA00022989"/>
    </source>
</evidence>
<feature type="region of interest" description="Disordered" evidence="20">
    <location>
        <begin position="1077"/>
        <end position="1109"/>
    </location>
</feature>
<keyword evidence="11" id="KW-0653">Protein transport</keyword>
<feature type="coiled-coil region" evidence="19">
    <location>
        <begin position="1299"/>
        <end position="1382"/>
    </location>
</feature>
<keyword evidence="5" id="KW-0268">Exocytosis</keyword>
<feature type="compositionally biased region" description="Acidic residues" evidence="20">
    <location>
        <begin position="320"/>
        <end position="344"/>
    </location>
</feature>
<evidence type="ECO:0000256" key="16">
    <source>
        <dbReference type="ARBA" id="ARBA00061139"/>
    </source>
</evidence>
<evidence type="ECO:0000256" key="8">
    <source>
        <dbReference type="ARBA" id="ARBA00022729"/>
    </source>
</evidence>
<evidence type="ECO:0000313" key="24">
    <source>
        <dbReference type="RefSeq" id="XP_020837866.1"/>
    </source>
</evidence>
<dbReference type="SMART" id="SM00326">
    <property type="entry name" value="SH3"/>
    <property type="match status" value="1"/>
</dbReference>
<feature type="region of interest" description="Disordered" evidence="20">
    <location>
        <begin position="1506"/>
        <end position="1528"/>
    </location>
</feature>
<evidence type="ECO:0000313" key="25">
    <source>
        <dbReference type="RefSeq" id="XP_020837867.1"/>
    </source>
</evidence>
<dbReference type="InterPro" id="IPR036028">
    <property type="entry name" value="SH3-like_dom_sf"/>
</dbReference>
<dbReference type="GO" id="GO:0006887">
    <property type="term" value="P:exocytosis"/>
    <property type="evidence" value="ECO:0007669"/>
    <property type="project" value="UniProtKB-KW"/>
</dbReference>
<dbReference type="GO" id="GO:0048731">
    <property type="term" value="P:system development"/>
    <property type="evidence" value="ECO:0007669"/>
    <property type="project" value="UniProtKB-ARBA"/>
</dbReference>
<feature type="compositionally biased region" description="Polar residues" evidence="20">
    <location>
        <begin position="2011"/>
        <end position="2026"/>
    </location>
</feature>
<keyword evidence="10" id="KW-0931">ER-Golgi transport</keyword>
<dbReference type="GO" id="GO:0070971">
    <property type="term" value="C:endoplasmic reticulum exit site"/>
    <property type="evidence" value="ECO:0007669"/>
    <property type="project" value="TreeGrafter"/>
</dbReference>
<reference evidence="24 25" key="1">
    <citation type="submission" date="2025-04" db="UniProtKB">
        <authorList>
            <consortium name="RefSeq"/>
        </authorList>
    </citation>
    <scope>IDENTIFICATION</scope>
    <source>
        <tissue evidence="24 25">Spleen</tissue>
    </source>
</reference>
<dbReference type="Pfam" id="PF07653">
    <property type="entry name" value="SH3_2"/>
    <property type="match status" value="1"/>
</dbReference>
<feature type="compositionally biased region" description="Polar residues" evidence="20">
    <location>
        <begin position="208"/>
        <end position="218"/>
    </location>
</feature>
<evidence type="ECO:0000256" key="13">
    <source>
        <dbReference type="ARBA" id="ARBA00023054"/>
    </source>
</evidence>
<feature type="coiled-coil region" evidence="19">
    <location>
        <begin position="1563"/>
        <end position="1724"/>
    </location>
</feature>
<feature type="compositionally biased region" description="Basic and acidic residues" evidence="20">
    <location>
        <begin position="864"/>
        <end position="883"/>
    </location>
</feature>
<keyword evidence="14" id="KW-0472">Membrane</keyword>
<feature type="region of interest" description="Disordered" evidence="20">
    <location>
        <begin position="146"/>
        <end position="251"/>
    </location>
</feature>
<feature type="region of interest" description="Disordered" evidence="20">
    <location>
        <begin position="407"/>
        <end position="436"/>
    </location>
</feature>
<dbReference type="GO" id="GO:0005789">
    <property type="term" value="C:endoplasmic reticulum membrane"/>
    <property type="evidence" value="ECO:0007669"/>
    <property type="project" value="UniProtKB-SubCell"/>
</dbReference>
<dbReference type="Gene3D" id="2.30.30.40">
    <property type="entry name" value="SH3 Domains"/>
    <property type="match status" value="1"/>
</dbReference>
<dbReference type="FunFam" id="2.30.30.40:FF:000162">
    <property type="entry name" value="MIA SH3 domain ER export factor 3"/>
    <property type="match status" value="1"/>
</dbReference>
<feature type="domain" description="SH3" evidence="22">
    <location>
        <begin position="46"/>
        <end position="108"/>
    </location>
</feature>
<dbReference type="PANTHER" id="PTHR23158:SF54">
    <property type="entry name" value="TRANSPORT AND GOLGI ORGANIZATION PROTEIN 1 HOMOLOG"/>
    <property type="match status" value="1"/>
</dbReference>
<feature type="region of interest" description="Disordered" evidence="20">
    <location>
        <begin position="504"/>
        <end position="533"/>
    </location>
</feature>
<feature type="region of interest" description="Disordered" evidence="20">
    <location>
        <begin position="1730"/>
        <end position="2026"/>
    </location>
</feature>
<dbReference type="GO" id="GO:0035459">
    <property type="term" value="P:vesicle cargo loading"/>
    <property type="evidence" value="ECO:0007669"/>
    <property type="project" value="TreeGrafter"/>
</dbReference>
<dbReference type="KEGG" id="pcw:110205545"/>
<keyword evidence="9" id="KW-0256">Endoplasmic reticulum</keyword>
<feature type="compositionally biased region" description="Polar residues" evidence="20">
    <location>
        <begin position="1201"/>
        <end position="1214"/>
    </location>
</feature>
<comment type="subcellular location">
    <subcellularLocation>
        <location evidence="1">Endoplasmic reticulum membrane</location>
        <topology evidence="1">Single-pass membrane protein</topology>
    </subcellularLocation>
</comment>
<evidence type="ECO:0000256" key="21">
    <source>
        <dbReference type="SAM" id="SignalP"/>
    </source>
</evidence>
<evidence type="ECO:0000256" key="15">
    <source>
        <dbReference type="ARBA" id="ARBA00023180"/>
    </source>
</evidence>
<gene>
    <name evidence="24 25" type="primary">MIA3</name>
</gene>
<feature type="compositionally biased region" description="Basic and acidic residues" evidence="20">
    <location>
        <begin position="504"/>
        <end position="521"/>
    </location>
</feature>
<protein>
    <recommendedName>
        <fullName evidence="17">Transport and Golgi organization protein 1 homolog</fullName>
    </recommendedName>
</protein>
<dbReference type="SUPFAM" id="SSF50044">
    <property type="entry name" value="SH3-domain"/>
    <property type="match status" value="1"/>
</dbReference>
<evidence type="ECO:0000256" key="19">
    <source>
        <dbReference type="SAM" id="Coils"/>
    </source>
</evidence>
<evidence type="ECO:0000256" key="7">
    <source>
        <dbReference type="ARBA" id="ARBA00022692"/>
    </source>
</evidence>
<sequence>MAAAPRLPFCLLVLLFSTGPRLGQANRSGDRRFAELKRCSDEECSMLMYRGRALKDFTGPDCRFVNFKEGEAVYVYYKLVGRSPELWAGSVGSVFGYFPKDLIEVNHQYSEQELELPTDETDFVCFDGGTDNFDNYDVEDLLGFGGETVRGKGEDELNTSGTESSETPTEEMEEEHPKKVNIEEPLEVSKDGNDEPEIAVDSKVLANSEENSLPPENTKNLEEEFETQRPPVHVNSHADNPQGNQPFLEPLEEILQDKLKVPESENAKNINISQLSKDWEEIDAYKLLKKEINLDLKTKFGSTADALISDDETTRLVTSLEDEFDEELDTDDSRLEEEDNESFDEPPLLTFTNGEDGKTPGNTVVEKYSTGENTEGDPDETAQLRTGEKNDKNILKALGDTILSIVGGGEEERDATDLDGSDLDEEKVEDNEKVLTSKWEEDSTPLTMEVPVTNHDKNLDDALEIGMATEIKENSERIQSSTEEFMKNGMELGDEDIFIKSPTHETDLKLNNPAEKREDTLKSPLNDVGGDLKGTIIHQTTKGEKSGEKVLDDNLESDLVHKTLWKKMKDKNTEQKSINTKPLLEDEQQNASKGNVDIIGISENEQEQEMFPVKMQGKESIELSGLRTQNQVNISSVDQTDLPREKVEENLMLGENLMDQQEKDMKTEISKKLIEKIRHSEREIRDQLSKDGSKEMESTQSKDKDIPQDGETNYFKENVGQPLIIETTEFQTESDDFYTAEDLLEDENAISAAASDQSSRINVDVQMREKATSGVTNLIHTTEDTKEKTSMILETEGVDSSLQESGRTMPKEVTAKVGESIKIAIGQQEKNPFKKDEKPTSSAISDSSGKDENQAQDLVEETNYFEKEDGPKNKKDFSYTERSWPDDFSQEDLEYSQNFTDAESQTNQQSDSTELDDNLVYKKAVKSEYSDTIKQLPIIKGFLDEKRVERLEKYLGSENVLLMESTFHDMESKLELAQKESLAYNMEKALEDVFRSSESNILDMVEKMLDSRVAENKELGMKEIDMFDEEAALLDDIQDLIYFVRYKHPLVEESVPLAAAEPPKQSSDVPLAVFPIEQKTEPKGDQRRRFSVNEGDTLAPEENKRPPESIEIKVHKVEVPEEDMDISEKDDLLDSGEIRDISDSEDRLLVKESSPDQSIVEDLARGMVSVEDTPLDTKQHPLEIISTEETPLDTEQHPLGTVSTEETPLDTEQQLETNPDVPLILAAMKSASLVAKESMKQYTEMLIATLPEDIRPGPDFRGMPWEPIIITVLLGIVSLAIFFWRTFLSVKSRVYQVTEKQLAEKIKTLLQEKTEILEKISEYDQKIKKAKESVKETKKQNINLSDEAAGLKDKMRGLEETNQKLGDKVKNLHSLLETEKEQNVKKQDMILETQKSIEKLQEVIAMHSVELSEVQIALNEAKFSEEKVKSELHHVQEENARLKKRKEQLLQEAEGWSERHTELSEQIKLYQKTQKDTEEALAYKENEIEVLTNCIMQLKQLDLDSESERKNNEEGNGWDDLANGELSDKITSDNRNEKMKSQIKQMMDVSRVKTTLTIVEEDRNQLQSKLSDEIKARHELEEQIKKLEHDSSSLQSAKAQLENECKTLQQKVEILNELYQQKEMVLQKKLTQEEYERQEKEQKLTAADEKVSLVAEEVKTYKQRIQEMEDELQKTERSYKNQIASHEKKAHDNWLIARAAERALAEEKREAANLRQKLIEVNQKIAMLQRPMIVKPTPGRPDHQIPPRRGPLSRDGSFGPSPVSGGAPSPPLMIEPPIRSVSATLNRRDVPRSEFGSMDGPPLGPSLRRSSEVSGRTSASDLGPGPVPLMNSGPRSSSPSTVLDGMQTLPPEAEGPCAPTVLPSAEESVPVNTGPKGHPPFPGMPVMSPIGGPPPPPLRFGPPPPLRGPYGPRPLPPPLVPGGPPPPSFREYLHGLPPGVRDLPPDPREYIRGHPPFGPLGPPGPREYLPPGPRLPPPAHGPRDYPPPPFTRDLTPSGSRDCAPPHPPHASQGSTQDYAQAPEQSP</sequence>
<evidence type="ECO:0000313" key="23">
    <source>
        <dbReference type="Proteomes" id="UP000515140"/>
    </source>
</evidence>
<feature type="compositionally biased region" description="Acidic residues" evidence="20">
    <location>
        <begin position="409"/>
        <end position="429"/>
    </location>
</feature>
<dbReference type="PANTHER" id="PTHR23158">
    <property type="entry name" value="MELANOMA INHIBITORY ACTIVITY-RELATED"/>
    <property type="match status" value="1"/>
</dbReference>
<keyword evidence="3" id="KW-0813">Transport</keyword>
<evidence type="ECO:0000256" key="11">
    <source>
        <dbReference type="ARBA" id="ARBA00022927"/>
    </source>
</evidence>
<feature type="compositionally biased region" description="Basic and acidic residues" evidence="20">
    <location>
        <begin position="175"/>
        <end position="193"/>
    </location>
</feature>
<dbReference type="CTD" id="375056"/>
<dbReference type="PROSITE" id="PS50002">
    <property type="entry name" value="SH3"/>
    <property type="match status" value="1"/>
</dbReference>
<keyword evidence="6" id="KW-0597">Phosphoprotein</keyword>
<evidence type="ECO:0000256" key="17">
    <source>
        <dbReference type="ARBA" id="ARBA00068894"/>
    </source>
</evidence>
<dbReference type="GO" id="GO:0009306">
    <property type="term" value="P:protein secretion"/>
    <property type="evidence" value="ECO:0007669"/>
    <property type="project" value="TreeGrafter"/>
</dbReference>
<keyword evidence="15" id="KW-0325">Glycoprotein</keyword>
<feature type="compositionally biased region" description="Basic and acidic residues" evidence="20">
    <location>
        <begin position="680"/>
        <end position="707"/>
    </location>
</feature>
<evidence type="ECO:0000256" key="3">
    <source>
        <dbReference type="ARBA" id="ARBA00022448"/>
    </source>
</evidence>
<feature type="signal peptide" evidence="21">
    <location>
        <begin position="1"/>
        <end position="25"/>
    </location>
</feature>
<feature type="region of interest" description="Disordered" evidence="20">
    <location>
        <begin position="319"/>
        <end position="388"/>
    </location>
</feature>
<dbReference type="RefSeq" id="XP_020837866.1">
    <property type="nucleotide sequence ID" value="XM_020982207.1"/>
</dbReference>
<dbReference type="Proteomes" id="UP000515140">
    <property type="component" value="Unplaced"/>
</dbReference>
<feature type="compositionally biased region" description="Basic and acidic residues" evidence="20">
    <location>
        <begin position="1078"/>
        <end position="1088"/>
    </location>
</feature>
<dbReference type="InterPro" id="IPR001452">
    <property type="entry name" value="SH3_domain"/>
</dbReference>
<keyword evidence="4" id="KW-0488">Methylation</keyword>
<evidence type="ECO:0000256" key="4">
    <source>
        <dbReference type="ARBA" id="ARBA00022481"/>
    </source>
</evidence>
<evidence type="ECO:0000256" key="5">
    <source>
        <dbReference type="ARBA" id="ARBA00022483"/>
    </source>
</evidence>
<evidence type="ECO:0000256" key="14">
    <source>
        <dbReference type="ARBA" id="ARBA00023136"/>
    </source>
</evidence>
<feature type="region of interest" description="Disordered" evidence="20">
    <location>
        <begin position="680"/>
        <end position="720"/>
    </location>
</feature>
<name>A0A6P5JUE6_PHACI</name>
<proteinExistence type="inferred from homology"/>
<feature type="compositionally biased region" description="Pro residues" evidence="20">
    <location>
        <begin position="1891"/>
        <end position="1928"/>
    </location>
</feature>
<feature type="compositionally biased region" description="Pro residues" evidence="20">
    <location>
        <begin position="1956"/>
        <end position="1990"/>
    </location>
</feature>
<feature type="chain" id="PRO_5044648262" description="Transport and Golgi organization protein 1 homolog" evidence="21">
    <location>
        <begin position="26"/>
        <end position="2026"/>
    </location>
</feature>
<evidence type="ECO:0000256" key="1">
    <source>
        <dbReference type="ARBA" id="ARBA00004389"/>
    </source>
</evidence>
<dbReference type="CDD" id="cd11893">
    <property type="entry name" value="SH3_MIA3"/>
    <property type="match status" value="1"/>
</dbReference>
<evidence type="ECO:0000256" key="10">
    <source>
        <dbReference type="ARBA" id="ARBA00022892"/>
    </source>
</evidence>
<accession>A0A6P5JUE6</accession>
<dbReference type="InterPro" id="IPR051500">
    <property type="entry name" value="cTAGE_MIA/OTOR"/>
</dbReference>
<evidence type="ECO:0000259" key="22">
    <source>
        <dbReference type="PROSITE" id="PS50002"/>
    </source>
</evidence>
<dbReference type="RefSeq" id="XP_020837867.1">
    <property type="nucleotide sequence ID" value="XM_020982208.1"/>
</dbReference>
<keyword evidence="12" id="KW-1133">Transmembrane helix</keyword>
<feature type="region of interest" description="Disordered" evidence="20">
    <location>
        <begin position="823"/>
        <end position="883"/>
    </location>
</feature>
<evidence type="ECO:0000256" key="18">
    <source>
        <dbReference type="PROSITE-ProRule" id="PRU00192"/>
    </source>
</evidence>
<dbReference type="Gene3D" id="1.20.5.1160">
    <property type="entry name" value="Vasodilator-stimulated phosphoprotein"/>
    <property type="match status" value="1"/>
</dbReference>
<feature type="region of interest" description="Disordered" evidence="20">
    <location>
        <begin position="1194"/>
        <end position="1214"/>
    </location>
</feature>
<evidence type="ECO:0000256" key="9">
    <source>
        <dbReference type="ARBA" id="ARBA00022824"/>
    </source>
</evidence>
<feature type="compositionally biased region" description="Low complexity" evidence="20">
    <location>
        <begin position="1756"/>
        <end position="1767"/>
    </location>
</feature>
<evidence type="ECO:0000256" key="2">
    <source>
        <dbReference type="ARBA" id="ARBA00022443"/>
    </source>
</evidence>
<evidence type="ECO:0000256" key="6">
    <source>
        <dbReference type="ARBA" id="ARBA00022553"/>
    </source>
</evidence>
<feature type="coiled-coil region" evidence="19">
    <location>
        <begin position="1425"/>
        <end position="1466"/>
    </location>
</feature>
<evidence type="ECO:0000256" key="20">
    <source>
        <dbReference type="SAM" id="MobiDB-lite"/>
    </source>
</evidence>
<feature type="compositionally biased region" description="Basic and acidic residues" evidence="20">
    <location>
        <begin position="1943"/>
        <end position="1952"/>
    </location>
</feature>
<comment type="similarity">
    <text evidence="16">Belongs to the MIA/OTOR family. Tango1 subfamily.</text>
</comment>
<keyword evidence="23" id="KW-1185">Reference proteome</keyword>